<organism evidence="2 3">
    <name type="scientific">Trichuris suis</name>
    <name type="common">pig whipworm</name>
    <dbReference type="NCBI Taxonomy" id="68888"/>
    <lineage>
        <taxon>Eukaryota</taxon>
        <taxon>Metazoa</taxon>
        <taxon>Ecdysozoa</taxon>
        <taxon>Nematoda</taxon>
        <taxon>Enoplea</taxon>
        <taxon>Dorylaimia</taxon>
        <taxon>Trichinellida</taxon>
        <taxon>Trichuridae</taxon>
        <taxon>Trichuris</taxon>
    </lineage>
</organism>
<dbReference type="EMBL" id="KL363226">
    <property type="protein sequence ID" value="KFD52580.1"/>
    <property type="molecule type" value="Genomic_DNA"/>
</dbReference>
<keyword evidence="3" id="KW-1185">Reference proteome</keyword>
<feature type="non-terminal residue" evidence="2">
    <location>
        <position position="1"/>
    </location>
</feature>
<evidence type="ECO:0000313" key="2">
    <source>
        <dbReference type="EMBL" id="KFD52580.1"/>
    </source>
</evidence>
<keyword evidence="1" id="KW-0812">Transmembrane</keyword>
<name>A0A085M5T4_9BILA</name>
<protein>
    <submittedName>
        <fullName evidence="2">Uncharacterized protein</fullName>
    </submittedName>
</protein>
<gene>
    <name evidence="2" type="ORF">M513_06614</name>
</gene>
<dbReference type="Proteomes" id="UP000030764">
    <property type="component" value="Unassembled WGS sequence"/>
</dbReference>
<accession>A0A085M5T4</accession>
<evidence type="ECO:0000313" key="3">
    <source>
        <dbReference type="Proteomes" id="UP000030764"/>
    </source>
</evidence>
<dbReference type="AlphaFoldDB" id="A0A085M5T4"/>
<keyword evidence="1" id="KW-1133">Transmembrane helix</keyword>
<keyword evidence="1" id="KW-0472">Membrane</keyword>
<reference evidence="2 3" key="1">
    <citation type="journal article" date="2014" name="Nat. Genet.">
        <title>Genome and transcriptome of the porcine whipworm Trichuris suis.</title>
        <authorList>
            <person name="Jex A.R."/>
            <person name="Nejsum P."/>
            <person name="Schwarz E.M."/>
            <person name="Hu L."/>
            <person name="Young N.D."/>
            <person name="Hall R.S."/>
            <person name="Korhonen P.K."/>
            <person name="Liao S."/>
            <person name="Thamsborg S."/>
            <person name="Xia J."/>
            <person name="Xu P."/>
            <person name="Wang S."/>
            <person name="Scheerlinck J.P."/>
            <person name="Hofmann A."/>
            <person name="Sternberg P.W."/>
            <person name="Wang J."/>
            <person name="Gasser R.B."/>
        </authorList>
    </citation>
    <scope>NUCLEOTIDE SEQUENCE [LARGE SCALE GENOMIC DNA]</scope>
    <source>
        <strain evidence="2">DCEP-RM93M</strain>
    </source>
</reference>
<proteinExistence type="predicted"/>
<feature type="transmembrane region" description="Helical" evidence="1">
    <location>
        <begin position="69"/>
        <end position="89"/>
    </location>
</feature>
<evidence type="ECO:0000256" key="1">
    <source>
        <dbReference type="SAM" id="Phobius"/>
    </source>
</evidence>
<sequence>EVGGDAKSDFAPFELARIGNLFCPFRDKLSQELCDAILQELGTQCTENIVLVSVLFQSDKWFEQTDSTKWLSCVIVAYCGFVFNVSLLLQWSSKFSPFKVEDLNKMDSLCANQTPPPFRYHKATIFQRHFLLKTGDRISSAILRQQKVTEKVLLVGALQSYCYHLIHRLYQGCDIRW</sequence>